<name>A0A497JF37_9ARCH</name>
<gene>
    <name evidence="1" type="ORF">DRO07_02655</name>
</gene>
<proteinExistence type="predicted"/>
<comment type="caution">
    <text evidence="1">The sequence shown here is derived from an EMBL/GenBank/DDBJ whole genome shotgun (WGS) entry which is preliminary data.</text>
</comment>
<evidence type="ECO:0000313" key="2">
    <source>
        <dbReference type="Proteomes" id="UP000277633"/>
    </source>
</evidence>
<dbReference type="EMBL" id="QMWO01000093">
    <property type="protein sequence ID" value="RLG69172.1"/>
    <property type="molecule type" value="Genomic_DNA"/>
</dbReference>
<protein>
    <recommendedName>
        <fullName evidence="3">Class I SAM-dependent methyltransferase</fullName>
    </recommendedName>
</protein>
<organism evidence="1 2">
    <name type="scientific">Candidatus Iainarchaeum sp</name>
    <dbReference type="NCBI Taxonomy" id="3101447"/>
    <lineage>
        <taxon>Archaea</taxon>
        <taxon>Candidatus Iainarchaeota</taxon>
        <taxon>Candidatus Iainarchaeia</taxon>
        <taxon>Candidatus Iainarchaeales</taxon>
        <taxon>Candidatus Iainarchaeaceae</taxon>
        <taxon>Candidatus Iainarchaeum</taxon>
    </lineage>
</organism>
<reference evidence="1 2" key="1">
    <citation type="submission" date="2018-06" db="EMBL/GenBank/DDBJ databases">
        <title>Extensive metabolic versatility and redundancy in microbially diverse, dynamic hydrothermal sediments.</title>
        <authorList>
            <person name="Dombrowski N."/>
            <person name="Teske A."/>
            <person name="Baker B.J."/>
        </authorList>
    </citation>
    <scope>NUCLEOTIDE SEQUENCE [LARGE SCALE GENOMIC DNA]</scope>
    <source>
        <strain evidence="1">B9_G13</strain>
    </source>
</reference>
<dbReference type="AlphaFoldDB" id="A0A497JF37"/>
<accession>A0A497JF37</accession>
<evidence type="ECO:0000313" key="1">
    <source>
        <dbReference type="EMBL" id="RLG69172.1"/>
    </source>
</evidence>
<dbReference type="Proteomes" id="UP000277633">
    <property type="component" value="Unassembled WGS sequence"/>
</dbReference>
<sequence length="92" mass="10788">DVAFSYYGLEYSPNLVRDSRAVWKILNEGGLLITTMPVFVEELDHEYIERKPEDYLKEIPGFKLVKAIKVKGKKRAEDSWILYLTKVPIKRK</sequence>
<feature type="non-terminal residue" evidence="1">
    <location>
        <position position="1"/>
    </location>
</feature>
<evidence type="ECO:0008006" key="3">
    <source>
        <dbReference type="Google" id="ProtNLM"/>
    </source>
</evidence>